<keyword evidence="3" id="KW-1185">Reference proteome</keyword>
<dbReference type="HOGENOM" id="CLU_358543_0_0_0"/>
<dbReference type="Proteomes" id="UP000001029">
    <property type="component" value="Chromosome"/>
</dbReference>
<name>B2KCD8_ELUMP</name>
<evidence type="ECO:0000313" key="2">
    <source>
        <dbReference type="EMBL" id="ACC98059.1"/>
    </source>
</evidence>
<proteinExistence type="predicted"/>
<dbReference type="RefSeq" id="WP_012414674.1">
    <property type="nucleotide sequence ID" value="NC_010644.1"/>
</dbReference>
<gene>
    <name evidence="2" type="ordered locus">Emin_0503</name>
</gene>
<feature type="chain" id="PRO_5002778330" evidence="1">
    <location>
        <begin position="21"/>
        <end position="781"/>
    </location>
</feature>
<dbReference type="STRING" id="445932.Emin_0503"/>
<dbReference type="EMBL" id="CP001055">
    <property type="protein sequence ID" value="ACC98059.1"/>
    <property type="molecule type" value="Genomic_DNA"/>
</dbReference>
<organism evidence="2 3">
    <name type="scientific">Elusimicrobium minutum (strain Pei191)</name>
    <dbReference type="NCBI Taxonomy" id="445932"/>
    <lineage>
        <taxon>Bacteria</taxon>
        <taxon>Pseudomonadati</taxon>
        <taxon>Elusimicrobiota</taxon>
        <taxon>Elusimicrobia</taxon>
        <taxon>Elusimicrobiales</taxon>
        <taxon>Elusimicrobiaceae</taxon>
        <taxon>Elusimicrobium</taxon>
    </lineage>
</organism>
<sequence>MIKKFISALLVLSLTSTAFAQHLPVAPYALERKNRQSVNKIDNLRVVKHVPIELINETRTQPPKKPKTDAPIQNSVNILENLALSQNDIELQNAKLAKSFTNASKEKQKEFLKAFNQKYEPDHVFYYGKYRNIAVQYDENGSIYVEGQLTVISPMEGGPTKILNPVFYALAFNHDSAPFPVQWKAELENFINILINTENNANHTKLLKTAANEFIDTAINALKYGTMEDKIYIMSFLYDYILNPDTENPAGMFITPFLTQAKRAAIIYELKKISAITKCDHSFVAKQKGVEQKNSTRYIAMAMRRPTFSNSYAIMERRGTSTREYIDEVFAFMQNTFDPEASAWGDKQQVFSLLDGYNLEGTIGSPGVLCMGSGLASYTLALAGEKDLLQLYRELGDEYGNDHANTIRGFFTLQAIVSTTTQGKTVENITLMQARKAIQNLDEAIRVLIKKYNLGRSSWDGFLETDRYSSLGEGYVLINRAFNLVNNLSGRDQNSAMIVLRKYMNADFPKDKTTFKYSEKFHPSAKTAALVNYASIYAQNLRKEYPDYEYKMSRYYITTDKDTNSPMILRIKGLPEVEAKRLHQLLNDLYFRLYTMYVNVEGNQKQVAKAKQQIHAVMSQLTGNTAGVIGIEPSKLGKKKLPQREKPSQDTMITDFGHQYHYRYNAAENLYKTSTSIEDVTNESFLFAFDFIVSISAIIANVMQGNGGNMYKEAKKNINSLLESEPDPSFNRYPDMPARENRNYTAPAQNSFELYKYNNILNNVKLQNTFNFSQPQTQQKK</sequence>
<dbReference type="AlphaFoldDB" id="B2KCD8"/>
<accession>B2KCD8</accession>
<keyword evidence="1" id="KW-0732">Signal</keyword>
<protein>
    <submittedName>
        <fullName evidence="2">Uncharacterized protein</fullName>
    </submittedName>
</protein>
<feature type="signal peptide" evidence="1">
    <location>
        <begin position="1"/>
        <end position="20"/>
    </location>
</feature>
<evidence type="ECO:0000256" key="1">
    <source>
        <dbReference type="SAM" id="SignalP"/>
    </source>
</evidence>
<reference evidence="2 3" key="1">
    <citation type="journal article" date="2009" name="Appl. Environ. Microbiol.">
        <title>Genomic analysis of 'Elusimicrobium minutum,' the first cultivated representative of the phylum 'Elusimicrobia' (formerly termite group 1).</title>
        <authorList>
            <person name="Herlemann D.P.R."/>
            <person name="Geissinger O."/>
            <person name="Ikeda-Ohtsubo W."/>
            <person name="Kunin V."/>
            <person name="Sun H."/>
            <person name="Lapidus A."/>
            <person name="Hugenholtz P."/>
            <person name="Brune A."/>
        </authorList>
    </citation>
    <scope>NUCLEOTIDE SEQUENCE [LARGE SCALE GENOMIC DNA]</scope>
    <source>
        <strain evidence="2 3">Pei191</strain>
    </source>
</reference>
<dbReference type="KEGG" id="emi:Emin_0503"/>
<evidence type="ECO:0000313" key="3">
    <source>
        <dbReference type="Proteomes" id="UP000001029"/>
    </source>
</evidence>